<dbReference type="AlphaFoldDB" id="T0L3P9"/>
<keyword evidence="5" id="KW-0804">Transcription</keyword>
<sequence>MKILYLEDDINLSQTLKEFLSDEGFDVTCVYDGEDALQEVYSSNFDILLLDVNVPHINGFELLKELRETKTNTPAIFITSLNGIDDLSRGFLSGADDYIKKPFELKELLLRINALLKRVYKTQESIMQITQNIEFNIHSDELKKDDKIITLKHKESLLLKLLLKHKNECVSFDDIYQNVWSFDEEHSYMSLRTYIKELRKYLGKERILSIKKLGYKLV</sequence>
<evidence type="ECO:0000313" key="11">
    <source>
        <dbReference type="Proteomes" id="UP000015520"/>
    </source>
</evidence>
<dbReference type="PROSITE" id="PS50110">
    <property type="entry name" value="RESPONSE_REGULATORY"/>
    <property type="match status" value="1"/>
</dbReference>
<keyword evidence="4 7" id="KW-0238">DNA-binding</keyword>
<dbReference type="GO" id="GO:0000976">
    <property type="term" value="F:transcription cis-regulatory region binding"/>
    <property type="evidence" value="ECO:0007669"/>
    <property type="project" value="TreeGrafter"/>
</dbReference>
<dbReference type="EMBL" id="AUPZ01000002">
    <property type="protein sequence ID" value="EQB40473.1"/>
    <property type="molecule type" value="Genomic_DNA"/>
</dbReference>
<evidence type="ECO:0000256" key="2">
    <source>
        <dbReference type="ARBA" id="ARBA00023012"/>
    </source>
</evidence>
<evidence type="ECO:0000256" key="7">
    <source>
        <dbReference type="PROSITE-ProRule" id="PRU01091"/>
    </source>
</evidence>
<evidence type="ECO:0000259" key="8">
    <source>
        <dbReference type="PROSITE" id="PS50110"/>
    </source>
</evidence>
<dbReference type="Gene3D" id="1.10.10.10">
    <property type="entry name" value="Winged helix-like DNA-binding domain superfamily/Winged helix DNA-binding domain"/>
    <property type="match status" value="1"/>
</dbReference>
<dbReference type="PANTHER" id="PTHR48111">
    <property type="entry name" value="REGULATOR OF RPOS"/>
    <property type="match status" value="1"/>
</dbReference>
<evidence type="ECO:0000256" key="5">
    <source>
        <dbReference type="ARBA" id="ARBA00023163"/>
    </source>
</evidence>
<dbReference type="InterPro" id="IPR001789">
    <property type="entry name" value="Sig_transdc_resp-reg_receiver"/>
</dbReference>
<dbReference type="STRING" id="1172190.M947_01360"/>
<dbReference type="InterPro" id="IPR001867">
    <property type="entry name" value="OmpR/PhoB-type_DNA-bd"/>
</dbReference>
<feature type="domain" description="Response regulatory" evidence="8">
    <location>
        <begin position="2"/>
        <end position="116"/>
    </location>
</feature>
<dbReference type="Gene3D" id="3.40.50.2300">
    <property type="match status" value="1"/>
</dbReference>
<dbReference type="Pfam" id="PF00486">
    <property type="entry name" value="Trans_reg_C"/>
    <property type="match status" value="1"/>
</dbReference>
<evidence type="ECO:0000256" key="3">
    <source>
        <dbReference type="ARBA" id="ARBA00023015"/>
    </source>
</evidence>
<gene>
    <name evidence="10" type="ORF">M947_01360</name>
</gene>
<dbReference type="SUPFAM" id="SSF52172">
    <property type="entry name" value="CheY-like"/>
    <property type="match status" value="1"/>
</dbReference>
<evidence type="ECO:0008006" key="12">
    <source>
        <dbReference type="Google" id="ProtNLM"/>
    </source>
</evidence>
<dbReference type="SUPFAM" id="SSF46894">
    <property type="entry name" value="C-terminal effector domain of the bipartite response regulators"/>
    <property type="match status" value="1"/>
</dbReference>
<dbReference type="InterPro" id="IPR016032">
    <property type="entry name" value="Sig_transdc_resp-reg_C-effctor"/>
</dbReference>
<dbReference type="GO" id="GO:0000156">
    <property type="term" value="F:phosphorelay response regulator activity"/>
    <property type="evidence" value="ECO:0007669"/>
    <property type="project" value="TreeGrafter"/>
</dbReference>
<evidence type="ECO:0000313" key="10">
    <source>
        <dbReference type="EMBL" id="EQB40473.1"/>
    </source>
</evidence>
<dbReference type="GO" id="GO:0032993">
    <property type="term" value="C:protein-DNA complex"/>
    <property type="evidence" value="ECO:0007669"/>
    <property type="project" value="TreeGrafter"/>
</dbReference>
<keyword evidence="11" id="KW-1185">Reference proteome</keyword>
<evidence type="ECO:0000256" key="4">
    <source>
        <dbReference type="ARBA" id="ARBA00023125"/>
    </source>
</evidence>
<protein>
    <recommendedName>
        <fullName evidence="12">Chemotaxis protein CheY</fullName>
    </recommendedName>
</protein>
<dbReference type="PANTHER" id="PTHR48111:SF1">
    <property type="entry name" value="TWO-COMPONENT RESPONSE REGULATOR ORR33"/>
    <property type="match status" value="1"/>
</dbReference>
<dbReference type="Gene3D" id="6.10.250.690">
    <property type="match status" value="1"/>
</dbReference>
<keyword evidence="2" id="KW-0902">Two-component regulatory system</keyword>
<dbReference type="GO" id="GO:0006355">
    <property type="term" value="P:regulation of DNA-templated transcription"/>
    <property type="evidence" value="ECO:0007669"/>
    <property type="project" value="InterPro"/>
</dbReference>
<proteinExistence type="predicted"/>
<dbReference type="InterPro" id="IPR011006">
    <property type="entry name" value="CheY-like_superfamily"/>
</dbReference>
<dbReference type="SMART" id="SM00448">
    <property type="entry name" value="REC"/>
    <property type="match status" value="1"/>
</dbReference>
<feature type="DNA-binding region" description="OmpR/PhoB-type" evidence="7">
    <location>
        <begin position="124"/>
        <end position="218"/>
    </location>
</feature>
<feature type="modified residue" description="4-aspartylphosphate" evidence="6">
    <location>
        <position position="51"/>
    </location>
</feature>
<keyword evidence="3" id="KW-0805">Transcription regulation</keyword>
<dbReference type="PATRIC" id="fig|1172190.3.peg.260"/>
<evidence type="ECO:0000259" key="9">
    <source>
        <dbReference type="PROSITE" id="PS51755"/>
    </source>
</evidence>
<evidence type="ECO:0000256" key="6">
    <source>
        <dbReference type="PROSITE-ProRule" id="PRU00169"/>
    </source>
</evidence>
<organism evidence="10 11">
    <name type="scientific">Sulfurimonas hongkongensis</name>
    <dbReference type="NCBI Taxonomy" id="1172190"/>
    <lineage>
        <taxon>Bacteria</taxon>
        <taxon>Pseudomonadati</taxon>
        <taxon>Campylobacterota</taxon>
        <taxon>Epsilonproteobacteria</taxon>
        <taxon>Campylobacterales</taxon>
        <taxon>Sulfurimonadaceae</taxon>
        <taxon>Sulfurimonas</taxon>
    </lineage>
</organism>
<dbReference type="RefSeq" id="WP_021286553.1">
    <property type="nucleotide sequence ID" value="NZ_AUPZ01000002.1"/>
</dbReference>
<name>T0L3P9_9BACT</name>
<comment type="caution">
    <text evidence="10">The sequence shown here is derived from an EMBL/GenBank/DDBJ whole genome shotgun (WGS) entry which is preliminary data.</text>
</comment>
<keyword evidence="1 6" id="KW-0597">Phosphoprotein</keyword>
<dbReference type="OrthoDB" id="8912111at2"/>
<reference evidence="10 11" key="1">
    <citation type="submission" date="2013-07" db="EMBL/GenBank/DDBJ databases">
        <title>Sulfurimonas hongkongensis AST-10 Genome Sequencing.</title>
        <authorList>
            <person name="Cai L."/>
            <person name="Zhang T."/>
        </authorList>
    </citation>
    <scope>NUCLEOTIDE SEQUENCE [LARGE SCALE GENOMIC DNA]</scope>
    <source>
        <strain evidence="10 11">AST-10</strain>
    </source>
</reference>
<dbReference type="eggNOG" id="COG0745">
    <property type="taxonomic scope" value="Bacteria"/>
</dbReference>
<accession>T0L3P9</accession>
<dbReference type="InterPro" id="IPR036388">
    <property type="entry name" value="WH-like_DNA-bd_sf"/>
</dbReference>
<evidence type="ECO:0000256" key="1">
    <source>
        <dbReference type="ARBA" id="ARBA00022553"/>
    </source>
</evidence>
<dbReference type="Pfam" id="PF00072">
    <property type="entry name" value="Response_reg"/>
    <property type="match status" value="1"/>
</dbReference>
<dbReference type="SMART" id="SM00862">
    <property type="entry name" value="Trans_reg_C"/>
    <property type="match status" value="1"/>
</dbReference>
<dbReference type="Proteomes" id="UP000015520">
    <property type="component" value="Unassembled WGS sequence"/>
</dbReference>
<dbReference type="PROSITE" id="PS51755">
    <property type="entry name" value="OMPR_PHOB"/>
    <property type="match status" value="1"/>
</dbReference>
<feature type="domain" description="OmpR/PhoB-type" evidence="9">
    <location>
        <begin position="124"/>
        <end position="218"/>
    </location>
</feature>
<dbReference type="InterPro" id="IPR039420">
    <property type="entry name" value="WalR-like"/>
</dbReference>
<dbReference type="GO" id="GO:0005829">
    <property type="term" value="C:cytosol"/>
    <property type="evidence" value="ECO:0007669"/>
    <property type="project" value="TreeGrafter"/>
</dbReference>